<keyword evidence="4" id="KW-1015">Disulfide bond</keyword>
<feature type="compositionally biased region" description="Low complexity" evidence="6">
    <location>
        <begin position="151"/>
        <end position="174"/>
    </location>
</feature>
<feature type="domain" description="Chitin-binding type-2" evidence="7">
    <location>
        <begin position="190"/>
        <end position="243"/>
    </location>
</feature>
<keyword evidence="1" id="KW-0147">Chitin-binding</keyword>
<evidence type="ECO:0000256" key="3">
    <source>
        <dbReference type="ARBA" id="ARBA00022737"/>
    </source>
</evidence>
<evidence type="ECO:0000256" key="1">
    <source>
        <dbReference type="ARBA" id="ARBA00022669"/>
    </source>
</evidence>
<accession>A0A9P0D4K4</accession>
<sequence length="453" mass="49861">MQIIMIASYDTLGSKSISPKDNINQWNIVQVGSQPGHQSGEQAISPGFVWVQVPVGNLAVVGSTQMSQSPKQNTDGNLNNLCLKPTGQFPSKSCNKFVNCWNGVATEQECPDGLVFSQKGYCDYQEHVDCDGKLIEASSTSSPGVSIPPATISSSEPTSTNNTTESTTTSSLPSTTSIVVTLPPVDPSLKKLCLTPRGQFPGTTCKKYVNCWDDIVVEQECPEELLFSSKGYCDYPQNVECKVEGVSKINLECPLEFGTFRDKHDCGIYYNCVSHKIAATYVCPDGFKFSKNLGVCDYKEKVDCNENSVHKTEFILKNLQESGECSVKYGTFRDVNNCNRYYTCASFKIVAQHDCPSGFSFNDDIGICDYSYNVDCSKNPKVYEITSKSLLQLPAEYRERVNSCIPGSVFRLDSQCTVACLCRQGLAEIVRCPTGYAYDSRTDKCVLSHLARC</sequence>
<keyword evidence="3" id="KW-0677">Repeat</keyword>
<keyword evidence="9" id="KW-1185">Reference proteome</keyword>
<dbReference type="AlphaFoldDB" id="A0A9P0D4K4"/>
<name>A0A9P0D4K4_9CUCU</name>
<feature type="region of interest" description="Disordered" evidence="6">
    <location>
        <begin position="139"/>
        <end position="174"/>
    </location>
</feature>
<dbReference type="InterPro" id="IPR051940">
    <property type="entry name" value="Chitin_bind-dev_reg"/>
</dbReference>
<feature type="domain" description="Chitin-binding type-2" evidence="7">
    <location>
        <begin position="322"/>
        <end position="378"/>
    </location>
</feature>
<evidence type="ECO:0000256" key="6">
    <source>
        <dbReference type="SAM" id="MobiDB-lite"/>
    </source>
</evidence>
<dbReference type="Proteomes" id="UP001153636">
    <property type="component" value="Chromosome 8"/>
</dbReference>
<keyword evidence="2" id="KW-0732">Signal</keyword>
<dbReference type="GO" id="GO:0008061">
    <property type="term" value="F:chitin binding"/>
    <property type="evidence" value="ECO:0007669"/>
    <property type="project" value="UniProtKB-KW"/>
</dbReference>
<dbReference type="PANTHER" id="PTHR23301:SF98">
    <property type="entry name" value="CHITIN-BINDING TYPE-2 DOMAIN-CONTAINING PROTEIN-RELATED"/>
    <property type="match status" value="1"/>
</dbReference>
<feature type="domain" description="Chitin-binding type-2" evidence="7">
    <location>
        <begin position="250"/>
        <end position="306"/>
    </location>
</feature>
<evidence type="ECO:0000256" key="2">
    <source>
        <dbReference type="ARBA" id="ARBA00022729"/>
    </source>
</evidence>
<proteinExistence type="predicted"/>
<evidence type="ECO:0000256" key="4">
    <source>
        <dbReference type="ARBA" id="ARBA00023157"/>
    </source>
</evidence>
<evidence type="ECO:0000259" key="7">
    <source>
        <dbReference type="PROSITE" id="PS50940"/>
    </source>
</evidence>
<protein>
    <recommendedName>
        <fullName evidence="7">Chitin-binding type-2 domain-containing protein</fullName>
    </recommendedName>
</protein>
<dbReference type="GO" id="GO:0005576">
    <property type="term" value="C:extracellular region"/>
    <property type="evidence" value="ECO:0007669"/>
    <property type="project" value="InterPro"/>
</dbReference>
<evidence type="ECO:0000313" key="9">
    <source>
        <dbReference type="Proteomes" id="UP001153636"/>
    </source>
</evidence>
<dbReference type="PROSITE" id="PS50940">
    <property type="entry name" value="CHIT_BIND_II"/>
    <property type="match status" value="5"/>
</dbReference>
<feature type="domain" description="Chitin-binding type-2" evidence="7">
    <location>
        <begin position="401"/>
        <end position="453"/>
    </location>
</feature>
<dbReference type="SMART" id="SM00494">
    <property type="entry name" value="ChtBD2"/>
    <property type="match status" value="5"/>
</dbReference>
<evidence type="ECO:0000256" key="5">
    <source>
        <dbReference type="ARBA" id="ARBA00023180"/>
    </source>
</evidence>
<dbReference type="SUPFAM" id="SSF57625">
    <property type="entry name" value="Invertebrate chitin-binding proteins"/>
    <property type="match status" value="5"/>
</dbReference>
<keyword evidence="5" id="KW-0325">Glycoprotein</keyword>
<gene>
    <name evidence="8" type="ORF">PSYICH_LOCUS14532</name>
</gene>
<dbReference type="Gene3D" id="2.170.140.10">
    <property type="entry name" value="Chitin binding domain"/>
    <property type="match status" value="4"/>
</dbReference>
<evidence type="ECO:0000313" key="8">
    <source>
        <dbReference type="EMBL" id="CAH1114152.1"/>
    </source>
</evidence>
<dbReference type="OrthoDB" id="8197172at2759"/>
<dbReference type="InterPro" id="IPR002557">
    <property type="entry name" value="Chitin-bd_dom"/>
</dbReference>
<feature type="domain" description="Chitin-binding type-2" evidence="7">
    <location>
        <begin position="79"/>
        <end position="132"/>
    </location>
</feature>
<dbReference type="EMBL" id="OV651820">
    <property type="protein sequence ID" value="CAH1114152.1"/>
    <property type="molecule type" value="Genomic_DNA"/>
</dbReference>
<reference evidence="8" key="1">
    <citation type="submission" date="2022-01" db="EMBL/GenBank/DDBJ databases">
        <authorList>
            <person name="King R."/>
        </authorList>
    </citation>
    <scope>NUCLEOTIDE SEQUENCE</scope>
</reference>
<dbReference type="InterPro" id="IPR036508">
    <property type="entry name" value="Chitin-bd_dom_sf"/>
</dbReference>
<dbReference type="Pfam" id="PF01607">
    <property type="entry name" value="CBM_14"/>
    <property type="match status" value="4"/>
</dbReference>
<dbReference type="PANTHER" id="PTHR23301">
    <property type="entry name" value="CHITIN BINDING PERITROPHIN-A"/>
    <property type="match status" value="1"/>
</dbReference>
<organism evidence="8 9">
    <name type="scientific">Psylliodes chrysocephalus</name>
    <dbReference type="NCBI Taxonomy" id="3402493"/>
    <lineage>
        <taxon>Eukaryota</taxon>
        <taxon>Metazoa</taxon>
        <taxon>Ecdysozoa</taxon>
        <taxon>Arthropoda</taxon>
        <taxon>Hexapoda</taxon>
        <taxon>Insecta</taxon>
        <taxon>Pterygota</taxon>
        <taxon>Neoptera</taxon>
        <taxon>Endopterygota</taxon>
        <taxon>Coleoptera</taxon>
        <taxon>Polyphaga</taxon>
        <taxon>Cucujiformia</taxon>
        <taxon>Chrysomeloidea</taxon>
        <taxon>Chrysomelidae</taxon>
        <taxon>Galerucinae</taxon>
        <taxon>Alticini</taxon>
        <taxon>Psylliodes</taxon>
    </lineage>
</organism>